<accession>A0A5B9MAB6</accession>
<organism evidence="3 4">
    <name type="scientific">Stieleria maiorica</name>
    <dbReference type="NCBI Taxonomy" id="2795974"/>
    <lineage>
        <taxon>Bacteria</taxon>
        <taxon>Pseudomonadati</taxon>
        <taxon>Planctomycetota</taxon>
        <taxon>Planctomycetia</taxon>
        <taxon>Pirellulales</taxon>
        <taxon>Pirellulaceae</taxon>
        <taxon>Stieleria</taxon>
    </lineage>
</organism>
<evidence type="ECO:0000313" key="3">
    <source>
        <dbReference type="EMBL" id="QEF98231.1"/>
    </source>
</evidence>
<dbReference type="AlphaFoldDB" id="A0A5B9MAB6"/>
<feature type="signal peptide" evidence="2">
    <location>
        <begin position="1"/>
        <end position="24"/>
    </location>
</feature>
<protein>
    <submittedName>
        <fullName evidence="3">Uncharacterized protein</fullName>
    </submittedName>
</protein>
<name>A0A5B9MAB6_9BACT</name>
<feature type="chain" id="PRO_5023139182" evidence="2">
    <location>
        <begin position="25"/>
        <end position="202"/>
    </location>
</feature>
<feature type="coiled-coil region" evidence="1">
    <location>
        <begin position="27"/>
        <end position="54"/>
    </location>
</feature>
<keyword evidence="2" id="KW-0732">Signal</keyword>
<keyword evidence="1" id="KW-0175">Coiled coil</keyword>
<gene>
    <name evidence="3" type="ORF">Mal15_22800</name>
</gene>
<dbReference type="RefSeq" id="WP_147867788.1">
    <property type="nucleotide sequence ID" value="NZ_CP036264.1"/>
</dbReference>
<evidence type="ECO:0000313" key="4">
    <source>
        <dbReference type="Proteomes" id="UP000321353"/>
    </source>
</evidence>
<dbReference type="EMBL" id="CP036264">
    <property type="protein sequence ID" value="QEF98231.1"/>
    <property type="molecule type" value="Genomic_DNA"/>
</dbReference>
<evidence type="ECO:0000256" key="2">
    <source>
        <dbReference type="SAM" id="SignalP"/>
    </source>
</evidence>
<sequence precursor="true">MPLLIQSFATLGLLTALIASPALADTYRHIDELANDIEDKARLLEKEVRHYRHTPEYRHLVEDTRAIRKLADHIHDVAHDHGSLSHMESDLRELDREFHHLVSVFDRVERHAAHGHGHIHGDTRHVRRLLHYIEVDIHHMQNDFRSLRRPYHHHDRTTLARPPVFAAPPSRCPDDDAYRWGGSGFGRGISIGSGSSRFTIRW</sequence>
<reference evidence="3 4" key="1">
    <citation type="submission" date="2019-02" db="EMBL/GenBank/DDBJ databases">
        <title>Planctomycetal bacteria perform biofilm scaping via a novel small molecule.</title>
        <authorList>
            <person name="Jeske O."/>
            <person name="Boedeker C."/>
            <person name="Wiegand S."/>
            <person name="Breitling P."/>
            <person name="Kallscheuer N."/>
            <person name="Jogler M."/>
            <person name="Rohde M."/>
            <person name="Petersen J."/>
            <person name="Medema M.H."/>
            <person name="Surup F."/>
            <person name="Jogler C."/>
        </authorList>
    </citation>
    <scope>NUCLEOTIDE SEQUENCE [LARGE SCALE GENOMIC DNA]</scope>
    <source>
        <strain evidence="3 4">Mal15</strain>
    </source>
</reference>
<dbReference type="Proteomes" id="UP000321353">
    <property type="component" value="Chromosome"/>
</dbReference>
<evidence type="ECO:0000256" key="1">
    <source>
        <dbReference type="SAM" id="Coils"/>
    </source>
</evidence>
<keyword evidence="4" id="KW-1185">Reference proteome</keyword>
<proteinExistence type="predicted"/>
<dbReference type="KEGG" id="smam:Mal15_22800"/>